<dbReference type="EMBL" id="ON529855">
    <property type="protein sequence ID" value="USN15002.1"/>
    <property type="molecule type" value="Genomic_DNA"/>
</dbReference>
<name>A0A9E7MRZ8_9CAUD</name>
<dbReference type="Proteomes" id="UP001057221">
    <property type="component" value="Segment"/>
</dbReference>
<sequence length="139" mass="14201">MTTIAFKAGVLAADSLVTSGGQRDGFSQKIWRHGRLLIGGAGCTAICHRFSEWVRGGMRGKCPVEGTNNANGFVIAPDGTMVVWGSQGPWINTTGVVAFGSGGDLAMGAMLAGASAVEAVEAAIKLDIHSGGPIRSLTL</sequence>
<reference evidence="1 2" key="1">
    <citation type="submission" date="2022-05" db="EMBL/GenBank/DDBJ databases">
        <authorList>
            <person name="Friedrich I."/>
            <person name="Poehlein A."/>
            <person name="Schneider D."/>
            <person name="Hertel R."/>
            <person name="Daniel R."/>
        </authorList>
    </citation>
    <scope>NUCLEOTIDE SEQUENCE [LARGE SCALE GENOMIC DNA]</scope>
</reference>
<keyword evidence="2" id="KW-1185">Reference proteome</keyword>
<evidence type="ECO:0000313" key="1">
    <source>
        <dbReference type="EMBL" id="USN15002.1"/>
    </source>
</evidence>
<dbReference type="InterPro" id="IPR029055">
    <property type="entry name" value="Ntn_hydrolases_N"/>
</dbReference>
<gene>
    <name evidence="1" type="ORF">DOMOVOI_05520</name>
</gene>
<organism evidence="1 2">
    <name type="scientific">Brevundimonas phage vB_BpoS-Domovoi</name>
    <dbReference type="NCBI Taxonomy" id="2948598"/>
    <lineage>
        <taxon>Viruses</taxon>
        <taxon>Duplodnaviria</taxon>
        <taxon>Heunggongvirae</taxon>
        <taxon>Uroviricota</taxon>
        <taxon>Caudoviricetes</taxon>
        <taxon>Jeanschmidtviridae</taxon>
        <taxon>Marchewkavirus</taxon>
        <taxon>Marchewkavirus domovoi</taxon>
    </lineage>
</organism>
<accession>A0A9E7MRZ8</accession>
<dbReference type="SUPFAM" id="SSF56235">
    <property type="entry name" value="N-terminal nucleophile aminohydrolases (Ntn hydrolases)"/>
    <property type="match status" value="1"/>
</dbReference>
<evidence type="ECO:0000313" key="2">
    <source>
        <dbReference type="Proteomes" id="UP001057221"/>
    </source>
</evidence>
<proteinExistence type="predicted"/>
<protein>
    <submittedName>
        <fullName evidence="1">Nucleophile aminohydrolase</fullName>
    </submittedName>
</protein>